<keyword evidence="2" id="KW-0614">Plasmid</keyword>
<geneLocation type="plasmid" evidence="2">
    <name>pNSL1</name>
</geneLocation>
<dbReference type="AlphaFoldDB" id="Q06GC9"/>
<reference evidence="2" key="1">
    <citation type="submission" date="2006-08" db="EMBL/GenBank/DDBJ databases">
        <title>The complete nucleotide sequence of Nocardia linear plasmid pNSL1.</title>
        <authorList>
            <person name="Zhu Y."/>
            <person name="Xu M."/>
            <person name="Qin Z."/>
        </authorList>
    </citation>
    <scope>NUCLEOTIDE SEQUENCE</scope>
    <source>
        <strain evidence="2">NS1</strain>
        <plasmid evidence="2">pNSL1</plasmid>
    </source>
</reference>
<accession>Q06GC9</accession>
<name>Q06GC9_9NOCA</name>
<gene>
    <name evidence="2" type="ORF">PNSL1.054</name>
</gene>
<dbReference type="RefSeq" id="WP_012476982.1">
    <property type="nucleotide sequence ID" value="NC_010850.1"/>
</dbReference>
<dbReference type="EMBL" id="DQ888171">
    <property type="protein sequence ID" value="ABI79382.1"/>
    <property type="molecule type" value="Genomic_DNA"/>
</dbReference>
<feature type="transmembrane region" description="Helical" evidence="1">
    <location>
        <begin position="84"/>
        <end position="104"/>
    </location>
</feature>
<feature type="transmembrane region" description="Helical" evidence="1">
    <location>
        <begin position="153"/>
        <end position="171"/>
    </location>
</feature>
<keyword evidence="1" id="KW-1133">Transmembrane helix</keyword>
<evidence type="ECO:0000256" key="1">
    <source>
        <dbReference type="SAM" id="Phobius"/>
    </source>
</evidence>
<evidence type="ECO:0000313" key="2">
    <source>
        <dbReference type="EMBL" id="ABI79382.1"/>
    </source>
</evidence>
<keyword evidence="1" id="KW-0472">Membrane</keyword>
<protein>
    <submittedName>
        <fullName evidence="2">Putative transmembrane protein</fullName>
    </submittedName>
</protein>
<organism evidence="2">
    <name type="scientific">Rhodococcus sp. NS1</name>
    <dbReference type="NCBI Taxonomy" id="402236"/>
    <lineage>
        <taxon>Bacteria</taxon>
        <taxon>Bacillati</taxon>
        <taxon>Actinomycetota</taxon>
        <taxon>Actinomycetes</taxon>
        <taxon>Mycobacteriales</taxon>
        <taxon>Nocardiaceae</taxon>
        <taxon>Rhodococcus</taxon>
    </lineage>
</organism>
<sequence>MLAGSSGTAVSHYSDWSTINWIVGYSWLLTAVAVAAFAVTMWLAADDESSIGIRVGSVALGAAAGLIQLLALRSVVRHIEQLRLAAGLALLVIVAVAGLTYLAARAHMKGRHHYYTPAVPLRAWVVPASASTTLAIVVLVIESIRRVSEQLSMGAGSLTLVTVAAVVWLVLHLRTPQTR</sequence>
<feature type="transmembrane region" description="Helical" evidence="1">
    <location>
        <begin position="51"/>
        <end position="72"/>
    </location>
</feature>
<proteinExistence type="predicted"/>
<keyword evidence="1 2" id="KW-0812">Transmembrane</keyword>
<feature type="transmembrane region" description="Helical" evidence="1">
    <location>
        <begin position="124"/>
        <end position="141"/>
    </location>
</feature>
<feature type="transmembrane region" description="Helical" evidence="1">
    <location>
        <begin position="21"/>
        <end position="45"/>
    </location>
</feature>